<dbReference type="Pfam" id="PF13356">
    <property type="entry name" value="Arm-DNA-bind_3"/>
    <property type="match status" value="1"/>
</dbReference>
<evidence type="ECO:0000313" key="6">
    <source>
        <dbReference type="Proteomes" id="UP000183656"/>
    </source>
</evidence>
<proteinExistence type="inferred from homology"/>
<sequence>MAKIAFTAARVSGFKCPSDKKQAFLWDATAPGLGLRATPAGKPAYVFQSVYQGKDIRITIGSPTAWRIPEAQAKARELQRLIDEGKDPRDLKRDALAAQAEKQAAAAAKAEADKAAALTVGDLWPLYLENGKPKRKDAWKPRYRADLEAMAVPGGEKKKRGQGLTRPGPLYPLLALPLAGVNEDTLKNWYDREAVSGKHQAARALMMFRGFLRWCAARPEYRSLTDRDAGGAPAILESLPPNTRRKDALDGAQIAGWWAGTEQLGNRTAAVYLRALLLTGARREEMAALRWQDVDFQWRKLTIADKVEATRTIPLTPYLAQLLATLPRVGPYVFASTGKAGRITDARASHAQVLQHAQVKHLTFHGLRRTFIRQGRNIAPLGVPAQIAGHTPSAVADGYAILTMDELRPHAERVEAHILSLAGVQFDAQAEPGALRVVAG</sequence>
<evidence type="ECO:0000259" key="4">
    <source>
        <dbReference type="PROSITE" id="PS51898"/>
    </source>
</evidence>
<dbReference type="Pfam" id="PF00589">
    <property type="entry name" value="Phage_integrase"/>
    <property type="match status" value="1"/>
</dbReference>
<name>A0A1I7GC05_9BURK</name>
<dbReference type="Gene3D" id="3.30.160.390">
    <property type="entry name" value="Integrase, DNA-binding domain"/>
    <property type="match status" value="1"/>
</dbReference>
<keyword evidence="3" id="KW-0233">DNA recombination</keyword>
<dbReference type="Proteomes" id="UP000183656">
    <property type="component" value="Unassembled WGS sequence"/>
</dbReference>
<dbReference type="InterPro" id="IPR011010">
    <property type="entry name" value="DNA_brk_join_enz"/>
</dbReference>
<dbReference type="InterPro" id="IPR038488">
    <property type="entry name" value="Integrase_DNA-bd_sf"/>
</dbReference>
<comment type="similarity">
    <text evidence="1">Belongs to the 'phage' integrase family.</text>
</comment>
<dbReference type="STRING" id="343013.SAMN04489707_100510"/>
<dbReference type="GO" id="GO:0006310">
    <property type="term" value="P:DNA recombination"/>
    <property type="evidence" value="ECO:0007669"/>
    <property type="project" value="UniProtKB-KW"/>
</dbReference>
<dbReference type="SUPFAM" id="SSF56349">
    <property type="entry name" value="DNA breaking-rejoining enzymes"/>
    <property type="match status" value="1"/>
</dbReference>
<evidence type="ECO:0000256" key="1">
    <source>
        <dbReference type="ARBA" id="ARBA00008857"/>
    </source>
</evidence>
<keyword evidence="6" id="KW-1185">Reference proteome</keyword>
<evidence type="ECO:0000256" key="3">
    <source>
        <dbReference type="ARBA" id="ARBA00023172"/>
    </source>
</evidence>
<accession>A0A1I7GC05</accession>
<keyword evidence="2" id="KW-0229">DNA integration</keyword>
<dbReference type="GO" id="GO:0003677">
    <property type="term" value="F:DNA binding"/>
    <property type="evidence" value="ECO:0007669"/>
    <property type="project" value="InterPro"/>
</dbReference>
<feature type="domain" description="Tyr recombinase" evidence="4">
    <location>
        <begin position="244"/>
        <end position="412"/>
    </location>
</feature>
<gene>
    <name evidence="5" type="ORF">SAMN04489707_100510</name>
</gene>
<dbReference type="AlphaFoldDB" id="A0A1I7GC05"/>
<dbReference type="InterPro" id="IPR002104">
    <property type="entry name" value="Integrase_catalytic"/>
</dbReference>
<reference evidence="5 6" key="1">
    <citation type="submission" date="2016-10" db="EMBL/GenBank/DDBJ databases">
        <authorList>
            <person name="de Groot N.N."/>
        </authorList>
    </citation>
    <scope>NUCLEOTIDE SEQUENCE [LARGE SCALE GENOMIC DNA]</scope>
    <source>
        <strain evidence="5 6">R-24608</strain>
    </source>
</reference>
<dbReference type="PANTHER" id="PTHR30629">
    <property type="entry name" value="PROPHAGE INTEGRASE"/>
    <property type="match status" value="1"/>
</dbReference>
<dbReference type="Gene3D" id="1.10.443.10">
    <property type="entry name" value="Intergrase catalytic core"/>
    <property type="match status" value="1"/>
</dbReference>
<organism evidence="5 6">
    <name type="scientific">Paenacidovorax caeni</name>
    <dbReference type="NCBI Taxonomy" id="343013"/>
    <lineage>
        <taxon>Bacteria</taxon>
        <taxon>Pseudomonadati</taxon>
        <taxon>Pseudomonadota</taxon>
        <taxon>Betaproteobacteria</taxon>
        <taxon>Burkholderiales</taxon>
        <taxon>Comamonadaceae</taxon>
        <taxon>Paenacidovorax</taxon>
    </lineage>
</organism>
<dbReference type="PROSITE" id="PS51898">
    <property type="entry name" value="TYR_RECOMBINASE"/>
    <property type="match status" value="1"/>
</dbReference>
<dbReference type="RefSeq" id="WP_054257266.1">
    <property type="nucleotide sequence ID" value="NZ_CYIG01000034.1"/>
</dbReference>
<protein>
    <submittedName>
        <fullName evidence="5">Site-specific recombinase XerD</fullName>
    </submittedName>
</protein>
<dbReference type="PANTHER" id="PTHR30629:SF6">
    <property type="entry name" value="PROPHAGE INTEGRASE INTA-RELATED"/>
    <property type="match status" value="1"/>
</dbReference>
<dbReference type="InterPro" id="IPR025166">
    <property type="entry name" value="Integrase_DNA_bind_dom"/>
</dbReference>
<dbReference type="InterPro" id="IPR013762">
    <property type="entry name" value="Integrase-like_cat_sf"/>
</dbReference>
<evidence type="ECO:0000256" key="2">
    <source>
        <dbReference type="ARBA" id="ARBA00022908"/>
    </source>
</evidence>
<dbReference type="GO" id="GO:0015074">
    <property type="term" value="P:DNA integration"/>
    <property type="evidence" value="ECO:0007669"/>
    <property type="project" value="UniProtKB-KW"/>
</dbReference>
<dbReference type="OrthoDB" id="8556969at2"/>
<evidence type="ECO:0000313" key="5">
    <source>
        <dbReference type="EMBL" id="SFU45964.1"/>
    </source>
</evidence>
<dbReference type="InterPro" id="IPR050808">
    <property type="entry name" value="Phage_Integrase"/>
</dbReference>
<dbReference type="EMBL" id="FPBX01000005">
    <property type="protein sequence ID" value="SFU45964.1"/>
    <property type="molecule type" value="Genomic_DNA"/>
</dbReference>